<evidence type="ECO:0000256" key="15">
    <source>
        <dbReference type="ARBA" id="ARBA00022842"/>
    </source>
</evidence>
<dbReference type="InterPro" id="IPR023151">
    <property type="entry name" value="PEP_util_CS"/>
</dbReference>
<dbReference type="EMBL" id="BNJR01000014">
    <property type="protein sequence ID" value="GHP14140.1"/>
    <property type="molecule type" value="Genomic_DNA"/>
</dbReference>
<evidence type="ECO:0000256" key="2">
    <source>
        <dbReference type="ARBA" id="ARBA00001946"/>
    </source>
</evidence>
<comment type="cofactor">
    <cofactor evidence="2 17">
        <name>Mg(2+)</name>
        <dbReference type="ChEBI" id="CHEBI:18420"/>
    </cofactor>
</comment>
<dbReference type="Gene3D" id="1.10.274.10">
    <property type="entry name" value="PtsI, HPr-binding domain"/>
    <property type="match status" value="1"/>
</dbReference>
<dbReference type="Pfam" id="PF02896">
    <property type="entry name" value="PEP-utilizers_C"/>
    <property type="match status" value="1"/>
</dbReference>
<dbReference type="Proteomes" id="UP000604765">
    <property type="component" value="Unassembled WGS sequence"/>
</dbReference>
<evidence type="ECO:0000259" key="20">
    <source>
        <dbReference type="Pfam" id="PF05524"/>
    </source>
</evidence>
<feature type="domain" description="Phosphotransferase system enzyme I N-terminal" evidence="20">
    <location>
        <begin position="6"/>
        <end position="128"/>
    </location>
</feature>
<keyword evidence="15 17" id="KW-0460">Magnesium</keyword>
<dbReference type="EC" id="2.7.3.9" evidence="6 17"/>
<dbReference type="PIRSF" id="PIRSF000732">
    <property type="entry name" value="PTS_enzyme_I"/>
    <property type="match status" value="1"/>
</dbReference>
<dbReference type="InterPro" id="IPR050499">
    <property type="entry name" value="PEP-utilizing_PTS_enzyme"/>
</dbReference>
<comment type="subcellular location">
    <subcellularLocation>
        <location evidence="4 17">Cytoplasm</location>
    </subcellularLocation>
</comment>
<dbReference type="InterPro" id="IPR018274">
    <property type="entry name" value="PEP_util_AS"/>
</dbReference>
<evidence type="ECO:0000256" key="1">
    <source>
        <dbReference type="ARBA" id="ARBA00000683"/>
    </source>
</evidence>
<evidence type="ECO:0000256" key="11">
    <source>
        <dbReference type="ARBA" id="ARBA00022679"/>
    </source>
</evidence>
<dbReference type="InterPro" id="IPR000121">
    <property type="entry name" value="PEP_util_C"/>
</dbReference>
<dbReference type="InterPro" id="IPR024692">
    <property type="entry name" value="PTS_EI"/>
</dbReference>
<evidence type="ECO:0000256" key="5">
    <source>
        <dbReference type="ARBA" id="ARBA00007837"/>
    </source>
</evidence>
<evidence type="ECO:0000256" key="3">
    <source>
        <dbReference type="ARBA" id="ARBA00002728"/>
    </source>
</evidence>
<dbReference type="SUPFAM" id="SSF51621">
    <property type="entry name" value="Phosphoenolpyruvate/pyruvate domain"/>
    <property type="match status" value="1"/>
</dbReference>
<comment type="function">
    <text evidence="3 17">General (non sugar-specific) component of the phosphoenolpyruvate-dependent sugar phosphotransferase system (sugar PTS). This major carbohydrate active-transport system catalyzes the phosphorylation of incoming sugar substrates concomitantly with their translocation across the cell membrane. Enzyme I transfers the phosphoryl group from phosphoenolpyruvate (PEP) to the phosphoryl carrier protein (HPr).</text>
</comment>
<evidence type="ECO:0000313" key="22">
    <source>
        <dbReference type="Proteomes" id="UP000604765"/>
    </source>
</evidence>
<dbReference type="InterPro" id="IPR008279">
    <property type="entry name" value="PEP-util_enz_mobile_dom"/>
</dbReference>
<sequence>MSKKITGIPVSVGIGIAQAYLLVAPKLKFKKQLVTDVNHEIRRIHNSFASSIMELEKIQALAKTNLGDDEASVFKAHIAILSDPDMIKEIEAEIKNDKVNAEQALTDVTERFTKTLATMKNNNYMQERASDVKDVSIRALSHLLGTKLPDLAAVNRPVVVVAHELTPSDTSQMNRQYIKGIITDEGGRTSHSAIMSRTLRIPAVVGTNQATAEISNGDSIILDGLNGIVIVNPSQNEIKQYQKKAARFAVQRAEWEKMVNVASRSKDGKQFEIAANIGTLKDVSDAVKVGADAIGLFRTEFLYMDNDSLPTENQQFTSYKQVVQAMAGKPVVIRTMDIGGDKPLPYLPLPEEMNPFLGYRAIRISLDRQNIFRTQLRALIRASQFGQLRIMFPMIATLDEFRKAKQIFIEEKQKLQKETPGIGNNIKVGIMVEIPAAAVFADQFAKEVDFFSIGTNDLIQYSFAADRGNDAVSYLYQPLNPALLRLIKHVIDSAHKEGKIAAMCGEMAGDPRALPLLLGMGLDEYSMSASSILRSRSQMRSLTTDQCAAIVDEVLAKCQTAAEVEMLVNQRLAGRTK</sequence>
<dbReference type="PANTHER" id="PTHR46244:SF3">
    <property type="entry name" value="PHOSPHOENOLPYRUVATE-PROTEIN PHOSPHOTRANSFERASE"/>
    <property type="match status" value="1"/>
</dbReference>
<comment type="similarity">
    <text evidence="5 17">Belongs to the PEP-utilizing enzyme family.</text>
</comment>
<evidence type="ECO:0000256" key="16">
    <source>
        <dbReference type="ARBA" id="ARBA00033235"/>
    </source>
</evidence>
<keyword evidence="22" id="KW-1185">Reference proteome</keyword>
<evidence type="ECO:0000256" key="6">
    <source>
        <dbReference type="ARBA" id="ARBA00012232"/>
    </source>
</evidence>
<protein>
    <recommendedName>
        <fullName evidence="7 17">Phosphoenolpyruvate-protein phosphotransferase</fullName>
        <ecNumber evidence="6 17">2.7.3.9</ecNumber>
    </recommendedName>
    <alternativeName>
        <fullName evidence="16 17">Phosphotransferase system, enzyme I</fullName>
    </alternativeName>
</protein>
<dbReference type="InterPro" id="IPR036637">
    <property type="entry name" value="Phosphohistidine_dom_sf"/>
</dbReference>
<organism evidence="21 22">
    <name type="scientific">Lentilactobacillus fungorum</name>
    <dbReference type="NCBI Taxonomy" id="2201250"/>
    <lineage>
        <taxon>Bacteria</taxon>
        <taxon>Bacillati</taxon>
        <taxon>Bacillota</taxon>
        <taxon>Bacilli</taxon>
        <taxon>Lactobacillales</taxon>
        <taxon>Lactobacillaceae</taxon>
        <taxon>Lentilactobacillus</taxon>
    </lineage>
</organism>
<gene>
    <name evidence="21" type="primary">ptsI_2</name>
    <name evidence="21" type="ORF">YK48G_15650</name>
</gene>
<keyword evidence="12 17" id="KW-0598">Phosphotransferase system</keyword>
<evidence type="ECO:0000313" key="21">
    <source>
        <dbReference type="EMBL" id="GHP14140.1"/>
    </source>
</evidence>
<dbReference type="SUPFAM" id="SSF47831">
    <property type="entry name" value="Enzyme I of the PEP:sugar phosphotransferase system HPr-binding (sub)domain"/>
    <property type="match status" value="1"/>
</dbReference>
<dbReference type="Gene3D" id="3.20.20.60">
    <property type="entry name" value="Phosphoenolpyruvate-binding domains"/>
    <property type="match status" value="1"/>
</dbReference>
<evidence type="ECO:0000256" key="7">
    <source>
        <dbReference type="ARBA" id="ARBA00016544"/>
    </source>
</evidence>
<evidence type="ECO:0000259" key="18">
    <source>
        <dbReference type="Pfam" id="PF00391"/>
    </source>
</evidence>
<dbReference type="InterPro" id="IPR008731">
    <property type="entry name" value="PTS_EIN"/>
</dbReference>
<name>A0ABQ3VZ02_9LACO</name>
<evidence type="ECO:0000256" key="12">
    <source>
        <dbReference type="ARBA" id="ARBA00022683"/>
    </source>
</evidence>
<evidence type="ECO:0000256" key="14">
    <source>
        <dbReference type="ARBA" id="ARBA00022777"/>
    </source>
</evidence>
<dbReference type="PRINTS" id="PR01736">
    <property type="entry name" value="PHPHTRNFRASE"/>
</dbReference>
<proteinExistence type="inferred from homology"/>
<dbReference type="InterPro" id="IPR006318">
    <property type="entry name" value="PTS_EI-like"/>
</dbReference>
<evidence type="ECO:0000256" key="9">
    <source>
        <dbReference type="ARBA" id="ARBA00022490"/>
    </source>
</evidence>
<dbReference type="PROSITE" id="PS00742">
    <property type="entry name" value="PEP_ENZYMES_2"/>
    <property type="match status" value="1"/>
</dbReference>
<keyword evidence="11 17" id="KW-0808">Transferase</keyword>
<keyword evidence="9 17" id="KW-0963">Cytoplasm</keyword>
<evidence type="ECO:0000259" key="19">
    <source>
        <dbReference type="Pfam" id="PF02896"/>
    </source>
</evidence>
<keyword evidence="8 17" id="KW-0813">Transport</keyword>
<comment type="catalytic activity">
    <reaction evidence="1 17">
        <text>L-histidyl-[protein] + phosphoenolpyruvate = N(pros)-phospho-L-histidyl-[protein] + pyruvate</text>
        <dbReference type="Rhea" id="RHEA:23880"/>
        <dbReference type="Rhea" id="RHEA-COMP:9745"/>
        <dbReference type="Rhea" id="RHEA-COMP:9746"/>
        <dbReference type="ChEBI" id="CHEBI:15361"/>
        <dbReference type="ChEBI" id="CHEBI:29979"/>
        <dbReference type="ChEBI" id="CHEBI:58702"/>
        <dbReference type="ChEBI" id="CHEBI:64837"/>
        <dbReference type="EC" id="2.7.3.9"/>
    </reaction>
</comment>
<keyword evidence="10 17" id="KW-0762">Sugar transport</keyword>
<evidence type="ECO:0000256" key="4">
    <source>
        <dbReference type="ARBA" id="ARBA00004496"/>
    </source>
</evidence>
<accession>A0ABQ3VZ02</accession>
<evidence type="ECO:0000256" key="8">
    <source>
        <dbReference type="ARBA" id="ARBA00022448"/>
    </source>
</evidence>
<dbReference type="Gene3D" id="3.50.30.10">
    <property type="entry name" value="Phosphohistidine domain"/>
    <property type="match status" value="1"/>
</dbReference>
<feature type="domain" description="PEP-utilising enzyme C-terminal" evidence="19">
    <location>
        <begin position="253"/>
        <end position="542"/>
    </location>
</feature>
<feature type="domain" description="PEP-utilising enzyme mobile" evidence="18">
    <location>
        <begin position="156"/>
        <end position="227"/>
    </location>
</feature>
<dbReference type="Pfam" id="PF00391">
    <property type="entry name" value="PEP-utilizers"/>
    <property type="match status" value="1"/>
</dbReference>
<dbReference type="PANTHER" id="PTHR46244">
    <property type="entry name" value="PHOSPHOENOLPYRUVATE-PROTEIN PHOSPHOTRANSFERASE"/>
    <property type="match status" value="1"/>
</dbReference>
<dbReference type="Pfam" id="PF05524">
    <property type="entry name" value="PEP-utilisers_N"/>
    <property type="match status" value="1"/>
</dbReference>
<comment type="caution">
    <text evidence="21">The sequence shown here is derived from an EMBL/GenBank/DDBJ whole genome shotgun (WGS) entry which is preliminary data.</text>
</comment>
<dbReference type="InterPro" id="IPR036618">
    <property type="entry name" value="PtsI_HPr-bd_sf"/>
</dbReference>
<keyword evidence="13 17" id="KW-0479">Metal-binding</keyword>
<dbReference type="RefSeq" id="WP_203630163.1">
    <property type="nucleotide sequence ID" value="NZ_BNJR01000014.1"/>
</dbReference>
<evidence type="ECO:0000256" key="10">
    <source>
        <dbReference type="ARBA" id="ARBA00022597"/>
    </source>
</evidence>
<dbReference type="InterPro" id="IPR040442">
    <property type="entry name" value="Pyrv_kinase-like_dom_sf"/>
</dbReference>
<dbReference type="PROSITE" id="PS00370">
    <property type="entry name" value="PEP_ENZYMES_PHOS_SITE"/>
    <property type="match status" value="1"/>
</dbReference>
<keyword evidence="14 17" id="KW-0418">Kinase</keyword>
<evidence type="ECO:0000256" key="17">
    <source>
        <dbReference type="PIRNR" id="PIRNR000732"/>
    </source>
</evidence>
<dbReference type="NCBIfam" id="TIGR01417">
    <property type="entry name" value="PTS_I_fam"/>
    <property type="match status" value="1"/>
</dbReference>
<dbReference type="SUPFAM" id="SSF52009">
    <property type="entry name" value="Phosphohistidine domain"/>
    <property type="match status" value="1"/>
</dbReference>
<evidence type="ECO:0000256" key="13">
    <source>
        <dbReference type="ARBA" id="ARBA00022723"/>
    </source>
</evidence>
<dbReference type="InterPro" id="IPR015813">
    <property type="entry name" value="Pyrv/PenolPyrv_kinase-like_dom"/>
</dbReference>
<reference evidence="21 22" key="1">
    <citation type="journal article" date="2021" name="Int. J. Syst. Evol. Microbiol.">
        <title>Lentilactobacillus fungorum sp. nov., isolated from spent mushroom substrates.</title>
        <authorList>
            <person name="Tohno M."/>
            <person name="Tanizawa Y."/>
            <person name="Kojima Y."/>
            <person name="Sakamoto M."/>
            <person name="Ohkuma M."/>
            <person name="Kobayashi H."/>
        </authorList>
    </citation>
    <scope>NUCLEOTIDE SEQUENCE [LARGE SCALE GENOMIC DNA]</scope>
    <source>
        <strain evidence="21 22">YK48G</strain>
    </source>
</reference>